<protein>
    <recommendedName>
        <fullName evidence="1">Putative amidase domain-containing protein</fullName>
    </recommendedName>
</protein>
<dbReference type="PANTHER" id="PTHR40032:SF1">
    <property type="entry name" value="EXPORTED PROTEIN"/>
    <property type="match status" value="1"/>
</dbReference>
<accession>A0A919WJ59</accession>
<evidence type="ECO:0000313" key="2">
    <source>
        <dbReference type="EMBL" id="GIN62724.1"/>
    </source>
</evidence>
<name>A0A919WJ59_9BACI</name>
<dbReference type="InterPro" id="IPR024301">
    <property type="entry name" value="Amidase_6"/>
</dbReference>
<evidence type="ECO:0000259" key="1">
    <source>
        <dbReference type="Pfam" id="PF12671"/>
    </source>
</evidence>
<dbReference type="AlphaFoldDB" id="A0A919WJ59"/>
<dbReference type="Proteomes" id="UP000682111">
    <property type="component" value="Unassembled WGS sequence"/>
</dbReference>
<dbReference type="Pfam" id="PF12671">
    <property type="entry name" value="Amidase_6"/>
    <property type="match status" value="1"/>
</dbReference>
<feature type="domain" description="Putative amidase" evidence="1">
    <location>
        <begin position="129"/>
        <end position="282"/>
    </location>
</feature>
<reference evidence="2" key="1">
    <citation type="submission" date="2021-03" db="EMBL/GenBank/DDBJ databases">
        <title>Antimicrobial resistance genes in bacteria isolated from Japanese honey, and their potential for conferring macrolide and lincosamide resistance in the American foulbrood pathogen Paenibacillus larvae.</title>
        <authorList>
            <person name="Okamoto M."/>
            <person name="Kumagai M."/>
            <person name="Kanamori H."/>
            <person name="Takamatsu D."/>
        </authorList>
    </citation>
    <scope>NUCLEOTIDE SEQUENCE</scope>
    <source>
        <strain evidence="2">J27TS8</strain>
    </source>
</reference>
<dbReference type="EMBL" id="BORC01000004">
    <property type="protein sequence ID" value="GIN62724.1"/>
    <property type="molecule type" value="Genomic_DNA"/>
</dbReference>
<keyword evidence="3" id="KW-1185">Reference proteome</keyword>
<dbReference type="PANTHER" id="PTHR40032">
    <property type="entry name" value="EXPORTED PROTEIN-RELATED"/>
    <property type="match status" value="1"/>
</dbReference>
<sequence>MKEQLQAHLMKRVKQCVSNSRHISCEKIERKKESLSKRKGEIVKARATGKINHQSEELEYSKVFYQVHFQYVINHKDQIYLEEEVEERVAEFYKGILIEDREAAVAQTNEGEAFTIAELTNSNERAYFRYDRLKAVKYAERWWNEYNPRFKSFEVNCTNYISQCLHAGEAPMTGYPNRSKGWWMQSQNWSYSWTVANAFRWYLPNAKSGLRAKEVKDPMELKRGDVICYDFQGDGRFDHTTIVTAKDKDGMPLVNANTANSRMRYWAYEDSTAYTPNIQYKFLHIIDDYS</sequence>
<gene>
    <name evidence="2" type="primary">yhbB</name>
    <name evidence="2" type="ORF">J27TS8_27170</name>
</gene>
<organism evidence="2 3">
    <name type="scientific">Robertmurraya siralis</name>
    <dbReference type="NCBI Taxonomy" id="77777"/>
    <lineage>
        <taxon>Bacteria</taxon>
        <taxon>Bacillati</taxon>
        <taxon>Bacillota</taxon>
        <taxon>Bacilli</taxon>
        <taxon>Bacillales</taxon>
        <taxon>Bacillaceae</taxon>
        <taxon>Robertmurraya</taxon>
    </lineage>
</organism>
<dbReference type="RefSeq" id="WP_212933911.1">
    <property type="nucleotide sequence ID" value="NZ_BORC01000004.1"/>
</dbReference>
<evidence type="ECO:0000313" key="3">
    <source>
        <dbReference type="Proteomes" id="UP000682111"/>
    </source>
</evidence>
<proteinExistence type="predicted"/>
<comment type="caution">
    <text evidence="2">The sequence shown here is derived from an EMBL/GenBank/DDBJ whole genome shotgun (WGS) entry which is preliminary data.</text>
</comment>